<accession>A0A915NDQ0</accession>
<sequence length="1396" mass="154873">MDFVQSIDSSSRVIPSSSAFYNNVTSSSTTKTQPNINEQQRLGGSLRRLKTVLVIDKKVQKFLKVREMACQDIEAVSAALNLIDFDRLDFGESSTLDNFYNADIALIDFSITHQQPDKFCFISVRESMGQTYNIIIMCCSPPDIPDDQKCEMQIEALKRTLTQCSLIVYFLAKEDGGSTLPPVLLSADRSSKLGCFERHELKYQKMLKKGRSDSFGTFADRIKQVLNNVTIEANAHAREKFLSDLRKVRDIDSHREQCKFLERMRTRLDNPDVLSVDTVHQFLLCLRDTQDYDGIIGMIDDLERIDQKQITHAQAVRFLYAFALNRRNKNGDRDKALTTVEQIMDSSGNQMVSPDVICLAGRVYKDKFISSGYEDKQALDKAIEWYRKAFNLSPLEYSGINLTTMLRARGETFENSPELQQIGLVLNSLLGRKGALANLTDYWDVATFFEVSVLAEDYNKACQAAEKMAMLKPPVWFLKSTMENIKLINRCTATLQLSPVEQEELVSTSTRFPVLIQELNKTLTPSYLNVNRDNIILYHVLKEGQKKREDLNLTDGVHRWEFKANNIKAVSASKRDDRSMFLYVYENSDDFNLTFPSAIHCQRMITQILAMDGGAERNILASVETDSLKFEYEVDSNRERIVLGRGTYGILHSTLSHDNIVKYLGSKLDKRESGSFFLIFMEQVPGGSLSSLIRSKWGPLDNLQTMAIYARQILEGLKYLHSQKIVHRDIKGENVLVNTYSGLCKISDFGTCKRLAGLNPVTDTFKGTLQYMAPEVITGGQRGYGPAADIWSFGATLIEMVTGKPPFIELGIPEAAVFKVGMHGMHPPIPGHLGDLATNFIKSCFKPDPSERPTAAELLNDPFILQYFGNSNRGTSSKKRIDGAPPVKHPSKFYRSASHMGGMTASGATVSASISETGSSKPSNKHQQQQSSSRNLSPVTTSNNINTTTAVTSLHISPMIATKRGSCGTTLENNRSTGSGGGGGIIGRLGHERNLKLRIEPCLSTPSSLGHSGPSSANPILISTASTCFCTLPFSTSVSPKLTPSSEATSQQPCTQIQTCGSGCTASGQQQYQHHQMRVCSAHPRQQPSSPLAIPHVSQPASPVRDFQTPLTASPSFGSESGPFIAGISPSTALSIPEENSLCNFFFTLQKEGERRATLLLMLEQHETQIIEKWHEQLSLEIGVDELIISKASLTQLLQGLRLFILPKEGGGGCEMAAEHLQNTLSTISQQNLSPRQEPGAPINQLIIALYLFPTTVQPLLKLQKIKPHWILCDELIAVEKRLLGVLEAAFSDRQERIRTFCNVAASSSSNHLQQEQNNLLISSLNEDSGIGSGGTLTTNTTTGDVDCEGDESIRDWLRRIGCDLTSILLIESECYTKRDLLELVTREELIRLGIR</sequence>
<evidence type="ECO:0000256" key="2">
    <source>
        <dbReference type="ARBA" id="ARBA00022679"/>
    </source>
</evidence>
<evidence type="ECO:0000256" key="4">
    <source>
        <dbReference type="ARBA" id="ARBA00022741"/>
    </source>
</evidence>
<dbReference type="Pfam" id="PF20309">
    <property type="entry name" value="DRHyd-ASK"/>
    <property type="match status" value="1"/>
</dbReference>
<evidence type="ECO:0000259" key="9">
    <source>
        <dbReference type="PROSITE" id="PS50011"/>
    </source>
</evidence>
<dbReference type="InterPro" id="IPR025136">
    <property type="entry name" value="MAP3K_TRAF-bd"/>
</dbReference>
<dbReference type="InterPro" id="IPR011009">
    <property type="entry name" value="Kinase-like_dom_sf"/>
</dbReference>
<dbReference type="GO" id="GO:0000165">
    <property type="term" value="P:MAPK cascade"/>
    <property type="evidence" value="ECO:0007669"/>
    <property type="project" value="InterPro"/>
</dbReference>
<evidence type="ECO:0000256" key="1">
    <source>
        <dbReference type="ARBA" id="ARBA00022527"/>
    </source>
</evidence>
<keyword evidence="6" id="KW-0067">ATP-binding</keyword>
<dbReference type="PROSITE" id="PS50011">
    <property type="entry name" value="PROTEIN_KINASE_DOM"/>
    <property type="match status" value="1"/>
</dbReference>
<dbReference type="GO" id="GO:0004674">
    <property type="term" value="F:protein serine/threonine kinase activity"/>
    <property type="evidence" value="ECO:0007669"/>
    <property type="project" value="UniProtKB-KW"/>
</dbReference>
<dbReference type="Pfam" id="PF00069">
    <property type="entry name" value="Pkinase"/>
    <property type="match status" value="1"/>
</dbReference>
<dbReference type="InterPro" id="IPR008271">
    <property type="entry name" value="Ser/Thr_kinase_AS"/>
</dbReference>
<keyword evidence="3" id="KW-0479">Metal-binding</keyword>
<feature type="domain" description="Protein kinase" evidence="9">
    <location>
        <begin position="570"/>
        <end position="864"/>
    </location>
</feature>
<evidence type="ECO:0000256" key="3">
    <source>
        <dbReference type="ARBA" id="ARBA00022723"/>
    </source>
</evidence>
<dbReference type="InterPro" id="IPR046872">
    <property type="entry name" value="DRHyd-ASK"/>
</dbReference>
<keyword evidence="10" id="KW-1185">Reference proteome</keyword>
<dbReference type="PROSITE" id="PS00108">
    <property type="entry name" value="PROTEIN_KINASE_ST"/>
    <property type="match status" value="1"/>
</dbReference>
<evidence type="ECO:0000256" key="5">
    <source>
        <dbReference type="ARBA" id="ARBA00022777"/>
    </source>
</evidence>
<dbReference type="InterPro" id="IPR043969">
    <property type="entry name" value="MAP3K_PH"/>
</dbReference>
<keyword evidence="5" id="KW-0418">Kinase</keyword>
<feature type="compositionally biased region" description="Polar residues" evidence="8">
    <location>
        <begin position="906"/>
        <end position="944"/>
    </location>
</feature>
<dbReference type="Proteomes" id="UP000887561">
    <property type="component" value="Unplaced"/>
</dbReference>
<dbReference type="GO" id="GO:0005524">
    <property type="term" value="F:ATP binding"/>
    <property type="evidence" value="ECO:0007669"/>
    <property type="project" value="UniProtKB-KW"/>
</dbReference>
<dbReference type="WBParaSite" id="scaffold9269_cov214.g13790">
    <property type="protein sequence ID" value="scaffold9269_cov214.g13790"/>
    <property type="gene ID" value="scaffold9269_cov214.g13790"/>
</dbReference>
<dbReference type="InterPro" id="IPR000719">
    <property type="entry name" value="Prot_kinase_dom"/>
</dbReference>
<organism evidence="10 11">
    <name type="scientific">Meloidogyne javanica</name>
    <name type="common">Root-knot nematode worm</name>
    <dbReference type="NCBI Taxonomy" id="6303"/>
    <lineage>
        <taxon>Eukaryota</taxon>
        <taxon>Metazoa</taxon>
        <taxon>Ecdysozoa</taxon>
        <taxon>Nematoda</taxon>
        <taxon>Chromadorea</taxon>
        <taxon>Rhabditida</taxon>
        <taxon>Tylenchina</taxon>
        <taxon>Tylenchomorpha</taxon>
        <taxon>Tylenchoidea</taxon>
        <taxon>Meloidogynidae</taxon>
        <taxon>Meloidogyninae</taxon>
        <taxon>Meloidogyne</taxon>
        <taxon>Meloidogyne incognita group</taxon>
    </lineage>
</organism>
<protein>
    <submittedName>
        <fullName evidence="11">Protein kinase domain-containing protein</fullName>
    </submittedName>
</protein>
<reference evidence="11" key="1">
    <citation type="submission" date="2022-11" db="UniProtKB">
        <authorList>
            <consortium name="WormBaseParasite"/>
        </authorList>
    </citation>
    <scope>IDENTIFICATION</scope>
</reference>
<evidence type="ECO:0000313" key="11">
    <source>
        <dbReference type="WBParaSite" id="scaffold9269_cov214.g13790"/>
    </source>
</evidence>
<dbReference type="SUPFAM" id="SSF56112">
    <property type="entry name" value="Protein kinase-like (PK-like)"/>
    <property type="match status" value="1"/>
</dbReference>
<dbReference type="Pfam" id="PF13281">
    <property type="entry name" value="MAP3K_TRAF_bd"/>
    <property type="match status" value="1"/>
</dbReference>
<evidence type="ECO:0000313" key="10">
    <source>
        <dbReference type="Proteomes" id="UP000887561"/>
    </source>
</evidence>
<dbReference type="Gene3D" id="1.10.510.10">
    <property type="entry name" value="Transferase(Phosphotransferase) domain 1"/>
    <property type="match status" value="1"/>
</dbReference>
<keyword evidence="4" id="KW-0547">Nucleotide-binding</keyword>
<keyword evidence="1" id="KW-0723">Serine/threonine-protein kinase</keyword>
<dbReference type="Pfam" id="PF20302">
    <property type="entry name" value="HisK-N-like"/>
    <property type="match status" value="1"/>
</dbReference>
<dbReference type="SMART" id="SM00220">
    <property type="entry name" value="S_TKc"/>
    <property type="match status" value="1"/>
</dbReference>
<evidence type="ECO:0000256" key="7">
    <source>
        <dbReference type="ARBA" id="ARBA00023054"/>
    </source>
</evidence>
<evidence type="ECO:0000256" key="8">
    <source>
        <dbReference type="SAM" id="MobiDB-lite"/>
    </source>
</evidence>
<name>A0A915NDQ0_MELJA</name>
<proteinExistence type="predicted"/>
<dbReference type="PANTHER" id="PTHR11584:SF394">
    <property type="entry name" value="APOPTOTIC SIGNAL-REGULATING KINASE 1, ISOFORM C"/>
    <property type="match status" value="1"/>
</dbReference>
<feature type="region of interest" description="Disordered" evidence="8">
    <location>
        <begin position="870"/>
        <end position="944"/>
    </location>
</feature>
<dbReference type="Pfam" id="PF19039">
    <property type="entry name" value="ASK_PH"/>
    <property type="match status" value="1"/>
</dbReference>
<dbReference type="InterPro" id="IPR046873">
    <property type="entry name" value="HisK-N-like"/>
</dbReference>
<feature type="region of interest" description="Disordered" evidence="8">
    <location>
        <begin position="1084"/>
        <end position="1104"/>
    </location>
</feature>
<keyword evidence="2" id="KW-0808">Transferase</keyword>
<evidence type="ECO:0000256" key="6">
    <source>
        <dbReference type="ARBA" id="ARBA00022840"/>
    </source>
</evidence>
<dbReference type="PANTHER" id="PTHR11584">
    <property type="entry name" value="SERINE/THREONINE PROTEIN KINASE"/>
    <property type="match status" value="1"/>
</dbReference>
<keyword evidence="7" id="KW-0175">Coiled coil</keyword>
<dbReference type="GO" id="GO:0046872">
    <property type="term" value="F:metal ion binding"/>
    <property type="evidence" value="ECO:0007669"/>
    <property type="project" value="UniProtKB-KW"/>
</dbReference>